<evidence type="ECO:0000313" key="9">
    <source>
        <dbReference type="EMBL" id="KOS12462.1"/>
    </source>
</evidence>
<dbReference type="GeneID" id="28729123"/>
<evidence type="ECO:0000256" key="3">
    <source>
        <dbReference type="ARBA" id="ARBA00022701"/>
    </source>
</evidence>
<feature type="region of interest" description="Disordered" evidence="6">
    <location>
        <begin position="332"/>
        <end position="355"/>
    </location>
</feature>
<comment type="similarity">
    <text evidence="1 5">Belongs to the TUBGCP family.</text>
</comment>
<dbReference type="Pfam" id="PF04130">
    <property type="entry name" value="GCP_C_terminal"/>
    <property type="match status" value="1"/>
</dbReference>
<evidence type="ECO:0000259" key="8">
    <source>
        <dbReference type="Pfam" id="PF17681"/>
    </source>
</evidence>
<dbReference type="InterPro" id="IPR007259">
    <property type="entry name" value="GCP"/>
</dbReference>
<evidence type="ECO:0000256" key="4">
    <source>
        <dbReference type="ARBA" id="ARBA00023212"/>
    </source>
</evidence>
<protein>
    <recommendedName>
        <fullName evidence="5">Spindle pole body component</fullName>
    </recommendedName>
</protein>
<dbReference type="InterPro" id="IPR042241">
    <property type="entry name" value="GCP_C_sf"/>
</dbReference>
<dbReference type="AlphaFoldDB" id="A0A0M9VMN9"/>
<evidence type="ECO:0000313" key="10">
    <source>
        <dbReference type="Proteomes" id="UP000037751"/>
    </source>
</evidence>
<dbReference type="OrthoDB" id="2192946at2759"/>
<dbReference type="GO" id="GO:0051225">
    <property type="term" value="P:spindle assembly"/>
    <property type="evidence" value="ECO:0007669"/>
    <property type="project" value="TreeGrafter"/>
</dbReference>
<dbReference type="STRING" id="77020.A0A0M9VMN9"/>
<dbReference type="PANTHER" id="PTHR19302:SF13">
    <property type="entry name" value="GAMMA-TUBULIN COMPLEX COMPONENT 2"/>
    <property type="match status" value="1"/>
</dbReference>
<organism evidence="9 10">
    <name type="scientific">Malassezia pachydermatis</name>
    <dbReference type="NCBI Taxonomy" id="77020"/>
    <lineage>
        <taxon>Eukaryota</taxon>
        <taxon>Fungi</taxon>
        <taxon>Dikarya</taxon>
        <taxon>Basidiomycota</taxon>
        <taxon>Ustilaginomycotina</taxon>
        <taxon>Malasseziomycetes</taxon>
        <taxon>Malasseziales</taxon>
        <taxon>Malasseziaceae</taxon>
        <taxon>Malassezia</taxon>
    </lineage>
</organism>
<dbReference type="GO" id="GO:0007020">
    <property type="term" value="P:microtubule nucleation"/>
    <property type="evidence" value="ECO:0007669"/>
    <property type="project" value="InterPro"/>
</dbReference>
<dbReference type="GO" id="GO:0043015">
    <property type="term" value="F:gamma-tubulin binding"/>
    <property type="evidence" value="ECO:0007669"/>
    <property type="project" value="InterPro"/>
</dbReference>
<evidence type="ECO:0000256" key="5">
    <source>
        <dbReference type="RuleBase" id="RU363050"/>
    </source>
</evidence>
<feature type="domain" description="Gamma tubulin complex component C-terminal" evidence="7">
    <location>
        <begin position="593"/>
        <end position="938"/>
    </location>
</feature>
<comment type="subcellular location">
    <subcellularLocation>
        <location evidence="5">Cytoplasm</location>
        <location evidence="5">Cytoskeleton</location>
        <location evidence="5">Microtubule organizing center</location>
    </subcellularLocation>
</comment>
<evidence type="ECO:0000256" key="6">
    <source>
        <dbReference type="SAM" id="MobiDB-lite"/>
    </source>
</evidence>
<evidence type="ECO:0000256" key="1">
    <source>
        <dbReference type="ARBA" id="ARBA00010337"/>
    </source>
</evidence>
<feature type="compositionally biased region" description="Acidic residues" evidence="6">
    <location>
        <begin position="333"/>
        <end position="349"/>
    </location>
</feature>
<feature type="domain" description="Gamma tubulin complex component protein N-terminal" evidence="8">
    <location>
        <begin position="186"/>
        <end position="587"/>
    </location>
</feature>
<keyword evidence="3 5" id="KW-0493">Microtubule</keyword>
<dbReference type="GO" id="GO:0031122">
    <property type="term" value="P:cytoplasmic microtubule organization"/>
    <property type="evidence" value="ECO:0007669"/>
    <property type="project" value="TreeGrafter"/>
</dbReference>
<dbReference type="GO" id="GO:0000922">
    <property type="term" value="C:spindle pole"/>
    <property type="evidence" value="ECO:0007669"/>
    <property type="project" value="InterPro"/>
</dbReference>
<dbReference type="RefSeq" id="XP_017990094.1">
    <property type="nucleotide sequence ID" value="XM_018137248.1"/>
</dbReference>
<dbReference type="Pfam" id="PF17681">
    <property type="entry name" value="GCP_N_terminal"/>
    <property type="match status" value="1"/>
</dbReference>
<reference evidence="9 10" key="1">
    <citation type="submission" date="2015-07" db="EMBL/GenBank/DDBJ databases">
        <title>Draft Genome Sequence of Malassezia furfur CBS1878 and Malassezia pachydermatis CBS1879.</title>
        <authorList>
            <person name="Triana S."/>
            <person name="Ohm R."/>
            <person name="Gonzalez A."/>
            <person name="DeCock H."/>
            <person name="Restrepo S."/>
            <person name="Celis A."/>
        </authorList>
    </citation>
    <scope>NUCLEOTIDE SEQUENCE [LARGE SCALE GENOMIC DNA]</scope>
    <source>
        <strain evidence="9 10">CBS 1879</strain>
    </source>
</reference>
<dbReference type="GO" id="GO:0044732">
    <property type="term" value="C:mitotic spindle pole body"/>
    <property type="evidence" value="ECO:0007669"/>
    <property type="project" value="TreeGrafter"/>
</dbReference>
<sequence>MSQPSAPTPSAHRASRSIPFTPGRPAAHRSAAMSAKQYDRYLRRLSAVQQSTRRAMRSHADETLEEENGTGTWALDASDATPVARTPHERAKPLPPVIRQLERPTSYTEARPAVAHTHAPESYLNEASFVLNPLSGRLPTLSPRKLQRPRVYDVDEGPTTPAAPTSPTRCIALASIDTTLQDVVLVEDLLYVLVGIEGNYVQFAPDYKPEDLGHRLNGARFVLDAALDPSLREMVERILPLASYYTSIYTFVECESGLEYGTVMHALCAAIRQQLQSYEELVAHMEERFLRSPDFTLQQLWLAMHPMLRTFSLIHALTSEIASITHADVLPRDEEEAASEGDASDESLESDTSQLERDRRALLGLDDGLEDDIIGGIVKGGEVLSMLWDRLTQLGGDPNAHALYLELFREASQPYARTLLRWITSGVLLDPYEEFMVVEDARVTRASLESDPTDEYWERRYMLRDERYFAQREQLARDGEPVDEQVDEARGALTGGAKIPAFLEAWKHKILLAGKYLNAIRECGLDVSNVESERVHALFGSQDAHVESYLAMDAKLERVVMDDDAFSTCIELAYQRANAALLSLLKKDKDIIARLCSLKHYFFFAQADFLQTFLDQSQHELRKLVDPQRIRETTLLRLQTQLDMALGSSDSVGFLDPYREELRVDLAKERAYDQLQRIADTKGVVEVAKLRAKQLAERQQHGTREVAMYLLQFDVHVQFPVSLVISKKNILRWQFLHRCLLLLKLLERALTEVWVDQTLPAWRRKDRRPYAAPLEQWKMRIHLLRQRMLLLVQQLLAFYTTEILEPNWHDLMAKLERARSVDQFMKHHFDFLNTCRKECMLTDYRYLECHRKLMNTITAFTESRIRLAEQYERIQAAVDTWYEQNEAASAPPPPVLPENDVLTKIEASWHKHARTFRDVVNFLSTTDNPAALPLAYRLQTWLQS</sequence>
<dbReference type="Gene3D" id="1.20.120.1900">
    <property type="entry name" value="Gamma-tubulin complex, C-terminal domain"/>
    <property type="match status" value="1"/>
</dbReference>
<evidence type="ECO:0000259" key="7">
    <source>
        <dbReference type="Pfam" id="PF04130"/>
    </source>
</evidence>
<dbReference type="GO" id="GO:0005874">
    <property type="term" value="C:microtubule"/>
    <property type="evidence" value="ECO:0007669"/>
    <property type="project" value="UniProtKB-KW"/>
</dbReference>
<gene>
    <name evidence="9" type="ORF">Malapachy_2760</name>
</gene>
<dbReference type="GO" id="GO:0051011">
    <property type="term" value="F:microtubule minus-end binding"/>
    <property type="evidence" value="ECO:0007669"/>
    <property type="project" value="TreeGrafter"/>
</dbReference>
<evidence type="ECO:0000256" key="2">
    <source>
        <dbReference type="ARBA" id="ARBA00022490"/>
    </source>
</evidence>
<accession>A0A0M9VMN9</accession>
<proteinExistence type="inferred from homology"/>
<keyword evidence="4 5" id="KW-0206">Cytoskeleton</keyword>
<dbReference type="VEuPathDB" id="FungiDB:Malapachy_2760"/>
<dbReference type="GO" id="GO:0051321">
    <property type="term" value="P:meiotic cell cycle"/>
    <property type="evidence" value="ECO:0007669"/>
    <property type="project" value="TreeGrafter"/>
</dbReference>
<dbReference type="PANTHER" id="PTHR19302">
    <property type="entry name" value="GAMMA TUBULIN COMPLEX PROTEIN"/>
    <property type="match status" value="1"/>
</dbReference>
<dbReference type="GO" id="GO:0000278">
    <property type="term" value="P:mitotic cell cycle"/>
    <property type="evidence" value="ECO:0007669"/>
    <property type="project" value="TreeGrafter"/>
</dbReference>
<dbReference type="InterPro" id="IPR041470">
    <property type="entry name" value="GCP_N"/>
</dbReference>
<name>A0A0M9VMN9_9BASI</name>
<dbReference type="EMBL" id="LGAV01000013">
    <property type="protein sequence ID" value="KOS12462.1"/>
    <property type="molecule type" value="Genomic_DNA"/>
</dbReference>
<keyword evidence="10" id="KW-1185">Reference proteome</keyword>
<keyword evidence="2 5" id="KW-0963">Cytoplasm</keyword>
<dbReference type="GO" id="GO:0000930">
    <property type="term" value="C:gamma-tubulin complex"/>
    <property type="evidence" value="ECO:0007669"/>
    <property type="project" value="UniProtKB-ARBA"/>
</dbReference>
<dbReference type="InterPro" id="IPR040457">
    <property type="entry name" value="GCP_C"/>
</dbReference>
<dbReference type="Proteomes" id="UP000037751">
    <property type="component" value="Unassembled WGS sequence"/>
</dbReference>
<comment type="caution">
    <text evidence="9">The sequence shown here is derived from an EMBL/GenBank/DDBJ whole genome shotgun (WGS) entry which is preliminary data.</text>
</comment>
<feature type="region of interest" description="Disordered" evidence="6">
    <location>
        <begin position="1"/>
        <end position="35"/>
    </location>
</feature>